<dbReference type="NCBIfam" id="TIGR02668">
    <property type="entry name" value="moaA_archaeal"/>
    <property type="match status" value="1"/>
</dbReference>
<feature type="binding site" evidence="11">
    <location>
        <position position="156"/>
    </location>
    <ligand>
        <name>GTP</name>
        <dbReference type="ChEBI" id="CHEBI:37565"/>
    </ligand>
</feature>
<dbReference type="Pfam" id="PF06463">
    <property type="entry name" value="Mob_synth_C"/>
    <property type="match status" value="1"/>
</dbReference>
<evidence type="ECO:0000256" key="2">
    <source>
        <dbReference type="ARBA" id="ARBA00022691"/>
    </source>
</evidence>
<feature type="binding site" evidence="11">
    <location>
        <begin position="249"/>
        <end position="251"/>
    </location>
    <ligand>
        <name>GTP</name>
        <dbReference type="ChEBI" id="CHEBI:37565"/>
    </ligand>
</feature>
<dbReference type="SMART" id="SM00729">
    <property type="entry name" value="Elp3"/>
    <property type="match status" value="1"/>
</dbReference>
<keyword evidence="3 11" id="KW-0479">Metal-binding</keyword>
<dbReference type="EMBL" id="JARFPL010000018">
    <property type="protein sequence ID" value="MDF0593345.1"/>
    <property type="molecule type" value="Genomic_DNA"/>
</dbReference>
<organism evidence="13 14">
    <name type="scientific">Candidatus Methanocrinis alkalitolerans</name>
    <dbReference type="NCBI Taxonomy" id="3033395"/>
    <lineage>
        <taxon>Archaea</taxon>
        <taxon>Methanobacteriati</taxon>
        <taxon>Methanobacteriota</taxon>
        <taxon>Stenosarchaea group</taxon>
        <taxon>Methanomicrobia</taxon>
        <taxon>Methanotrichales</taxon>
        <taxon>Methanotrichaceae</taxon>
        <taxon>Methanocrinis</taxon>
    </lineage>
</organism>
<dbReference type="RefSeq" id="WP_316969050.1">
    <property type="nucleotide sequence ID" value="NZ_JARFPL010000018.1"/>
</dbReference>
<feature type="domain" description="Radical SAM core" evidence="12">
    <location>
        <begin position="6"/>
        <end position="231"/>
    </location>
</feature>
<dbReference type="InterPro" id="IPR013485">
    <property type="entry name" value="MoaA_arc"/>
</dbReference>
<dbReference type="CDD" id="cd01335">
    <property type="entry name" value="Radical_SAM"/>
    <property type="match status" value="1"/>
</dbReference>
<comment type="pathway">
    <text evidence="11">Cofactor biosynthesis; molybdopterin biosynthesis.</text>
</comment>
<feature type="binding site" evidence="11">
    <location>
        <position position="261"/>
    </location>
    <ligand>
        <name>[4Fe-4S] cluster</name>
        <dbReference type="ChEBI" id="CHEBI:49883"/>
        <label>2</label>
        <note>4Fe-4S-substrate</note>
    </ligand>
</feature>
<keyword evidence="1 11" id="KW-0004">4Fe-4S</keyword>
<feature type="binding site" evidence="11">
    <location>
        <position position="22"/>
    </location>
    <ligand>
        <name>[4Fe-4S] cluster</name>
        <dbReference type="ChEBI" id="CHEBI:49883"/>
        <label>1</label>
        <note>4Fe-4S-S-AdoMet</note>
    </ligand>
</feature>
<evidence type="ECO:0000256" key="1">
    <source>
        <dbReference type="ARBA" id="ARBA00022485"/>
    </source>
</evidence>
<evidence type="ECO:0000256" key="7">
    <source>
        <dbReference type="ARBA" id="ARBA00023134"/>
    </source>
</evidence>
<dbReference type="HAMAP" id="MF_01225_A">
    <property type="entry name" value="MoaA_A"/>
    <property type="match status" value="1"/>
</dbReference>
<dbReference type="PROSITE" id="PS51918">
    <property type="entry name" value="RADICAL_SAM"/>
    <property type="match status" value="1"/>
</dbReference>
<evidence type="ECO:0000313" key="13">
    <source>
        <dbReference type="EMBL" id="MDF0593345.1"/>
    </source>
</evidence>
<evidence type="ECO:0000256" key="8">
    <source>
        <dbReference type="ARBA" id="ARBA00023150"/>
    </source>
</evidence>
<dbReference type="PANTHER" id="PTHR22960:SF0">
    <property type="entry name" value="MOLYBDENUM COFACTOR BIOSYNTHESIS PROTEIN 1"/>
    <property type="match status" value="1"/>
</dbReference>
<dbReference type="PANTHER" id="PTHR22960">
    <property type="entry name" value="MOLYBDOPTERIN COFACTOR SYNTHESIS PROTEIN A"/>
    <property type="match status" value="1"/>
</dbReference>
<dbReference type="InterPro" id="IPR013785">
    <property type="entry name" value="Aldolase_TIM"/>
</dbReference>
<dbReference type="InterPro" id="IPR007197">
    <property type="entry name" value="rSAM"/>
</dbReference>
<keyword evidence="14" id="KW-1185">Reference proteome</keyword>
<feature type="binding site" evidence="11">
    <location>
        <position position="93"/>
    </location>
    <ligand>
        <name>GTP</name>
        <dbReference type="ChEBI" id="CHEBI:37565"/>
    </ligand>
</feature>
<reference evidence="13 14" key="1">
    <citation type="submission" date="2023-03" db="EMBL/GenBank/DDBJ databases">
        <title>Whole genome sequencing of Methanotrichaceae archaeon M04Ac.</title>
        <authorList>
            <person name="Khomyakova M.A."/>
            <person name="Merkel A.Y."/>
            <person name="Slobodkin A.I."/>
        </authorList>
    </citation>
    <scope>NUCLEOTIDE SEQUENCE [LARGE SCALE GENOMIC DNA]</scope>
    <source>
        <strain evidence="13 14">M04Ac</strain>
    </source>
</reference>
<dbReference type="Gene3D" id="3.20.20.70">
    <property type="entry name" value="Aldolase class I"/>
    <property type="match status" value="1"/>
</dbReference>
<dbReference type="SFLD" id="SFLDG01383">
    <property type="entry name" value="cyclic_pyranopterin_phosphate"/>
    <property type="match status" value="1"/>
</dbReference>
<dbReference type="SFLD" id="SFLDG01386">
    <property type="entry name" value="main_SPASM_domain-containing"/>
    <property type="match status" value="1"/>
</dbReference>
<protein>
    <recommendedName>
        <fullName evidence="11">Probable GTP 3',8-cyclase</fullName>
        <ecNumber evidence="11">4.1.99.22</ecNumber>
    </recommendedName>
    <alternativeName>
        <fullName evidence="11">Molybdenum cofactor biosynthesis protein A</fullName>
    </alternativeName>
</protein>
<evidence type="ECO:0000256" key="9">
    <source>
        <dbReference type="ARBA" id="ARBA00023239"/>
    </source>
</evidence>
<dbReference type="SFLD" id="SFLDS00029">
    <property type="entry name" value="Radical_SAM"/>
    <property type="match status" value="1"/>
</dbReference>
<dbReference type="SUPFAM" id="SSF102114">
    <property type="entry name" value="Radical SAM enzymes"/>
    <property type="match status" value="1"/>
</dbReference>
<dbReference type="Pfam" id="PF04055">
    <property type="entry name" value="Radical_SAM"/>
    <property type="match status" value="1"/>
</dbReference>
<keyword evidence="2 11" id="KW-0949">S-adenosyl-L-methionine</keyword>
<dbReference type="InterPro" id="IPR050105">
    <property type="entry name" value="MoCo_biosynth_MoaA/MoaC"/>
</dbReference>
<dbReference type="NCBIfam" id="NF001199">
    <property type="entry name" value="PRK00164.2-1"/>
    <property type="match status" value="1"/>
</dbReference>
<dbReference type="SFLD" id="SFLDG01067">
    <property type="entry name" value="SPASM/twitch_domain_containing"/>
    <property type="match status" value="1"/>
</dbReference>
<evidence type="ECO:0000256" key="11">
    <source>
        <dbReference type="HAMAP-Rule" id="MF_01225"/>
    </source>
</evidence>
<dbReference type="PROSITE" id="PS01305">
    <property type="entry name" value="MOAA_NIFB_PQQE"/>
    <property type="match status" value="1"/>
</dbReference>
<evidence type="ECO:0000256" key="6">
    <source>
        <dbReference type="ARBA" id="ARBA00023014"/>
    </source>
</evidence>
<keyword evidence="4 11" id="KW-0547">Nucleotide-binding</keyword>
<keyword evidence="9 11" id="KW-0456">Lyase</keyword>
<feature type="binding site" evidence="11">
    <location>
        <position position="65"/>
    </location>
    <ligand>
        <name>GTP</name>
        <dbReference type="ChEBI" id="CHEBI:37565"/>
    </ligand>
</feature>
<feature type="binding site" evidence="11">
    <location>
        <position position="244"/>
    </location>
    <ligand>
        <name>[4Fe-4S] cluster</name>
        <dbReference type="ChEBI" id="CHEBI:49883"/>
        <label>2</label>
        <note>4Fe-4S-substrate</note>
    </ligand>
</feature>
<feature type="binding site" evidence="11">
    <location>
        <position position="117"/>
    </location>
    <ligand>
        <name>S-adenosyl-L-methionine</name>
        <dbReference type="ChEBI" id="CHEBI:59789"/>
    </ligand>
</feature>
<keyword evidence="7 11" id="KW-0342">GTP-binding</keyword>
<dbReference type="Proteomes" id="UP001215956">
    <property type="component" value="Unassembled WGS sequence"/>
</dbReference>
<dbReference type="EC" id="4.1.99.22" evidence="11"/>
<evidence type="ECO:0000259" key="12">
    <source>
        <dbReference type="PROSITE" id="PS51918"/>
    </source>
</evidence>
<comment type="catalytic activity">
    <reaction evidence="10 11">
        <text>GTP + AH2 + S-adenosyl-L-methionine = (8S)-3',8-cyclo-7,8-dihydroguanosine 5'-triphosphate + 5'-deoxyadenosine + L-methionine + A + H(+)</text>
        <dbReference type="Rhea" id="RHEA:49576"/>
        <dbReference type="ChEBI" id="CHEBI:13193"/>
        <dbReference type="ChEBI" id="CHEBI:15378"/>
        <dbReference type="ChEBI" id="CHEBI:17319"/>
        <dbReference type="ChEBI" id="CHEBI:17499"/>
        <dbReference type="ChEBI" id="CHEBI:37565"/>
        <dbReference type="ChEBI" id="CHEBI:57844"/>
        <dbReference type="ChEBI" id="CHEBI:59789"/>
        <dbReference type="ChEBI" id="CHEBI:131766"/>
        <dbReference type="EC" id="4.1.99.22"/>
    </reaction>
</comment>
<comment type="caution">
    <text evidence="13">The sequence shown here is derived from an EMBL/GenBank/DDBJ whole genome shotgun (WGS) entry which is preliminary data.</text>
</comment>
<dbReference type="InterPro" id="IPR006638">
    <property type="entry name" value="Elp3/MiaA/NifB-like_rSAM"/>
</dbReference>
<feature type="binding site" evidence="11">
    <location>
        <position position="28"/>
    </location>
    <ligand>
        <name>S-adenosyl-L-methionine</name>
        <dbReference type="ChEBI" id="CHEBI:59789"/>
    </ligand>
</feature>
<sequence length="302" mass="32917">MTLADPFGRKVTGLRIAITARCNLRCLYCHHEGEDPAPSGRREISADEIVKVICAGASLGIRRVKLTGGEPLMRRDLETILARLPEGLEVSLTTNGTHLAGRAVALAGAGLDRVNVSLDSLRPQAYRRITGGTEEDLKRAVAGIDGALEAGLLPVKVNMVVLKENEGEVWDLIDFARDRGAILQLIELLERPGLGIGGDIAGIEAALEEGADEIVTRDMHRRRKYFLSGGEVEVVRPMDNTEFCAHCNRLRVTSDGKLKPCLLRNDNLVDLAGADGEEMKRRIEEAVGLRSPYFCGGDEKER</sequence>
<keyword evidence="8 11" id="KW-0501">Molybdenum cofactor biosynthesis</keyword>
<evidence type="ECO:0000256" key="5">
    <source>
        <dbReference type="ARBA" id="ARBA00023004"/>
    </source>
</evidence>
<feature type="binding site" evidence="11">
    <location>
        <position position="15"/>
    </location>
    <ligand>
        <name>GTP</name>
        <dbReference type="ChEBI" id="CHEBI:37565"/>
    </ligand>
</feature>
<dbReference type="CDD" id="cd21117">
    <property type="entry name" value="Twitch_MoaA"/>
    <property type="match status" value="1"/>
</dbReference>
<feature type="binding site" evidence="11">
    <location>
        <position position="26"/>
    </location>
    <ligand>
        <name>[4Fe-4S] cluster</name>
        <dbReference type="ChEBI" id="CHEBI:49883"/>
        <label>1</label>
        <note>4Fe-4S-S-AdoMet</note>
    </ligand>
</feature>
<comment type="caution">
    <text evidence="11">Lacks conserved residue(s) required for the propagation of feature annotation.</text>
</comment>
<proteinExistence type="inferred from homology"/>
<keyword evidence="6 11" id="KW-0411">Iron-sulfur</keyword>
<evidence type="ECO:0000256" key="3">
    <source>
        <dbReference type="ARBA" id="ARBA00022723"/>
    </source>
</evidence>
<dbReference type="InterPro" id="IPR000385">
    <property type="entry name" value="MoaA_NifB_PqqE_Fe-S-bd_CS"/>
</dbReference>
<evidence type="ECO:0000313" key="14">
    <source>
        <dbReference type="Proteomes" id="UP001215956"/>
    </source>
</evidence>
<dbReference type="GO" id="GO:0061798">
    <property type="term" value="F:GTP 3',8'-cyclase activity"/>
    <property type="evidence" value="ECO:0007669"/>
    <property type="project" value="UniProtKB-EC"/>
</dbReference>
<feature type="binding site" evidence="11">
    <location>
        <position position="29"/>
    </location>
    <ligand>
        <name>[4Fe-4S] cluster</name>
        <dbReference type="ChEBI" id="CHEBI:49883"/>
        <label>1</label>
        <note>4Fe-4S-S-AdoMet</note>
    </ligand>
</feature>
<dbReference type="InterPro" id="IPR058240">
    <property type="entry name" value="rSAM_sf"/>
</dbReference>
<comment type="similarity">
    <text evidence="11">Belongs to the radical SAM superfamily. MoaA family.</text>
</comment>
<gene>
    <name evidence="11 13" type="primary">moaA</name>
    <name evidence="13" type="ORF">P0O24_07095</name>
</gene>
<dbReference type="InterPro" id="IPR040064">
    <property type="entry name" value="MoaA-like"/>
</dbReference>
<name>A0ABT5XF49_9EURY</name>
<evidence type="ECO:0000256" key="10">
    <source>
        <dbReference type="ARBA" id="ARBA00048697"/>
    </source>
</evidence>
<comment type="function">
    <text evidence="11">Catalyzes the cyclization of GTP to (8S)-3',8-cyclo-7,8-dihydroguanosine 5'-triphosphate.</text>
</comment>
<accession>A0ABT5XF49</accession>
<keyword evidence="5 11" id="KW-0408">Iron</keyword>
<comment type="cofactor">
    <cofactor evidence="11">
        <name>[4Fe-4S] cluster</name>
        <dbReference type="ChEBI" id="CHEBI:49883"/>
    </cofactor>
    <text evidence="11">Binds 2 [4Fe-4S] clusters. Binds 1 [4Fe-4S] cluster coordinated with 3 cysteines and an exchangeable S-adenosyl-L-methionine and 1 [4Fe-4S] cluster coordinated with 3 cysteines and the GTP-derived substrate.</text>
</comment>
<feature type="binding site" evidence="11">
    <location>
        <position position="247"/>
    </location>
    <ligand>
        <name>[4Fe-4S] cluster</name>
        <dbReference type="ChEBI" id="CHEBI:49883"/>
        <label>2</label>
        <note>4Fe-4S-substrate</note>
    </ligand>
</feature>
<feature type="binding site" evidence="11">
    <location>
        <position position="69"/>
    </location>
    <ligand>
        <name>S-adenosyl-L-methionine</name>
        <dbReference type="ChEBI" id="CHEBI:59789"/>
    </ligand>
</feature>
<evidence type="ECO:0000256" key="4">
    <source>
        <dbReference type="ARBA" id="ARBA00022741"/>
    </source>
</evidence>
<dbReference type="InterPro" id="IPR010505">
    <property type="entry name" value="MoaA_twitch"/>
</dbReference>